<keyword evidence="1" id="KW-0175">Coiled coil</keyword>
<gene>
    <name evidence="3" type="ORF">COW24_00620</name>
</gene>
<comment type="caution">
    <text evidence="3">The sequence shown here is derived from an EMBL/GenBank/DDBJ whole genome shotgun (WGS) entry which is preliminary data.</text>
</comment>
<dbReference type="EMBL" id="PFGC01000008">
    <property type="protein sequence ID" value="PIW37360.1"/>
    <property type="molecule type" value="Genomic_DNA"/>
</dbReference>
<dbReference type="Proteomes" id="UP000230292">
    <property type="component" value="Unassembled WGS sequence"/>
</dbReference>
<evidence type="ECO:0000313" key="4">
    <source>
        <dbReference type="Proteomes" id="UP000230292"/>
    </source>
</evidence>
<accession>A0A2M7H562</accession>
<dbReference type="AlphaFoldDB" id="A0A2M7H562"/>
<evidence type="ECO:0000256" key="1">
    <source>
        <dbReference type="SAM" id="Coils"/>
    </source>
</evidence>
<feature type="chain" id="PRO_5014682623" description="DUF5667 domain-containing protein" evidence="2">
    <location>
        <begin position="27"/>
        <end position="316"/>
    </location>
</feature>
<organism evidence="3 4">
    <name type="scientific">Candidatus Kerfeldbacteria bacterium CG15_BIG_FIL_POST_REV_8_21_14_020_45_12</name>
    <dbReference type="NCBI Taxonomy" id="2014247"/>
    <lineage>
        <taxon>Bacteria</taxon>
        <taxon>Candidatus Kerfeldiibacteriota</taxon>
    </lineage>
</organism>
<evidence type="ECO:0000256" key="2">
    <source>
        <dbReference type="SAM" id="SignalP"/>
    </source>
</evidence>
<feature type="coiled-coil region" evidence="1">
    <location>
        <begin position="264"/>
        <end position="310"/>
    </location>
</feature>
<proteinExistence type="predicted"/>
<protein>
    <recommendedName>
        <fullName evidence="5">DUF5667 domain-containing protein</fullName>
    </recommendedName>
</protein>
<evidence type="ECO:0000313" key="3">
    <source>
        <dbReference type="EMBL" id="PIW37360.1"/>
    </source>
</evidence>
<feature type="signal peptide" evidence="2">
    <location>
        <begin position="1"/>
        <end position="26"/>
    </location>
</feature>
<reference evidence="3 4" key="1">
    <citation type="submission" date="2017-09" db="EMBL/GenBank/DDBJ databases">
        <title>Depth-based differentiation of microbial function through sediment-hosted aquifers and enrichment of novel symbionts in the deep terrestrial subsurface.</title>
        <authorList>
            <person name="Probst A.J."/>
            <person name="Ladd B."/>
            <person name="Jarett J.K."/>
            <person name="Geller-Mcgrath D.E."/>
            <person name="Sieber C.M."/>
            <person name="Emerson J.B."/>
            <person name="Anantharaman K."/>
            <person name="Thomas B.C."/>
            <person name="Malmstrom R."/>
            <person name="Stieglmeier M."/>
            <person name="Klingl A."/>
            <person name="Woyke T."/>
            <person name="Ryan C.M."/>
            <person name="Banfield J.F."/>
        </authorList>
    </citation>
    <scope>NUCLEOTIDE SEQUENCE [LARGE SCALE GENOMIC DNA]</scope>
    <source>
        <strain evidence="3">CG15_BIG_FIL_POST_REV_8_21_14_020_45_12</strain>
    </source>
</reference>
<sequence>MKYLSVIPFFSLCMIIGLCVPGVAVMAEPDANQSAFQVDLSQKKNRQNIQEKRREFLRSMGIGEKNQHQVNAAQTGLKKNDPSVLTYPDFDESIDLLPSHPSLWVELDNPEQPDNVAKDLQAKGHSYFMSSFDKPTEKTLTATADKARIFISESAENLEVFQSLNSDNRKEIQEVTKQLSSDLDGLIAELKSTSDPEKSEQLRGEIRDLIKTKQVERRQLVTESISTRSLPSLSPMTDLVSRVSETADRLAKGGLDTSELTASISNFERALETAQEMVDQAEAAPSLEALSQVREQFKALKSLREGIRNQLESLLE</sequence>
<name>A0A2M7H562_9BACT</name>
<evidence type="ECO:0008006" key="5">
    <source>
        <dbReference type="Google" id="ProtNLM"/>
    </source>
</evidence>
<keyword evidence="2" id="KW-0732">Signal</keyword>